<dbReference type="Proteomes" id="UP000199441">
    <property type="component" value="Unassembled WGS sequence"/>
</dbReference>
<evidence type="ECO:0000313" key="1">
    <source>
        <dbReference type="EMBL" id="SDX12582.1"/>
    </source>
</evidence>
<dbReference type="STRING" id="670155.SAMN04488001_2442"/>
<sequence>MKAFLCAMIALVVIAFGANQILLNSGFSAQDTTASPSNVRLHD</sequence>
<proteinExistence type="predicted"/>
<dbReference type="AlphaFoldDB" id="A0A1H2Z574"/>
<accession>A0A1H2Z574</accession>
<organism evidence="1 2">
    <name type="scientific">Litoreibacter albidus</name>
    <dbReference type="NCBI Taxonomy" id="670155"/>
    <lineage>
        <taxon>Bacteria</taxon>
        <taxon>Pseudomonadati</taxon>
        <taxon>Pseudomonadota</taxon>
        <taxon>Alphaproteobacteria</taxon>
        <taxon>Rhodobacterales</taxon>
        <taxon>Roseobacteraceae</taxon>
        <taxon>Litoreibacter</taxon>
    </lineage>
</organism>
<evidence type="ECO:0000313" key="2">
    <source>
        <dbReference type="Proteomes" id="UP000199441"/>
    </source>
</evidence>
<dbReference type="EMBL" id="FNOI01000004">
    <property type="protein sequence ID" value="SDX12582.1"/>
    <property type="molecule type" value="Genomic_DNA"/>
</dbReference>
<name>A0A1H2Z574_9RHOB</name>
<gene>
    <name evidence="1" type="ORF">SAMN04488001_2442</name>
</gene>
<keyword evidence="2" id="KW-1185">Reference proteome</keyword>
<reference evidence="2" key="1">
    <citation type="submission" date="2016-10" db="EMBL/GenBank/DDBJ databases">
        <authorList>
            <person name="Varghese N."/>
            <person name="Submissions S."/>
        </authorList>
    </citation>
    <scope>NUCLEOTIDE SEQUENCE [LARGE SCALE GENOMIC DNA]</scope>
    <source>
        <strain evidence="2">DSM 26922</strain>
    </source>
</reference>
<protein>
    <submittedName>
        <fullName evidence="1">Uncharacterized protein</fullName>
    </submittedName>
</protein>
<dbReference type="RefSeq" id="WP_280140682.1">
    <property type="nucleotide sequence ID" value="NZ_FNOI01000004.1"/>
</dbReference>